<protein>
    <submittedName>
        <fullName evidence="1">Minor tail protein</fullName>
    </submittedName>
</protein>
<dbReference type="KEGG" id="vg:28801466"/>
<dbReference type="OrthoDB" id="30040at10239"/>
<keyword evidence="2" id="KW-1185">Reference proteome</keyword>
<accession>A0A166YGU0</accession>
<proteinExistence type="predicted"/>
<name>A0A166YGU0_9CAUD</name>
<evidence type="ECO:0000313" key="1">
    <source>
        <dbReference type="EMBL" id="ANA87593.1"/>
    </source>
</evidence>
<reference evidence="2" key="1">
    <citation type="submission" date="2016-03" db="EMBL/GenBank/DDBJ databases">
        <authorList>
            <person name="Ploux O."/>
        </authorList>
    </citation>
    <scope>NUCLEOTIDE SEQUENCE [LARGE SCALE GENOMIC DNA]</scope>
</reference>
<evidence type="ECO:0000313" key="2">
    <source>
        <dbReference type="Proteomes" id="UP000202089"/>
    </source>
</evidence>
<organism evidence="1 2">
    <name type="scientific">Gordonia phage McGonagall</name>
    <dbReference type="NCBI Taxonomy" id="1838072"/>
    <lineage>
        <taxon>Viruses</taxon>
        <taxon>Duplodnaviria</taxon>
        <taxon>Heunggongvirae</taxon>
        <taxon>Uroviricota</taxon>
        <taxon>Caudoviricetes</taxon>
        <taxon>Mcgonagallvirus</taxon>
        <taxon>Mcgonagallvirus macgonagall</taxon>
    </lineage>
</organism>
<dbReference type="EMBL" id="KU998255">
    <property type="protein sequence ID" value="ANA87593.1"/>
    <property type="molecule type" value="Genomic_DNA"/>
</dbReference>
<sequence>MMVNPKPTVTIAVRQPGVTTSTTLTPTCSTALDADGRECLPAADACILGDLTIDWGRSDVWTQPDPAVATAVVWQSDRAAELNPSVNLARATPGRGLVGLDFDVVVPRTAPATGSFVVFRGRTTNVDAERSQQRTVNGLENGWMLRIQAADRSASLAQVDKQGFVKLDADRTMKANADFLNTLSSWAGIRETYFEAAYQNGKCRFVDMTDKTLLEVIVELYASFSHQFVYNPRRNVIIRIPAAYDHGSYSLQFGRRNVGDTVRLYAPAWVDNTGREDPQDSEPYPSGYVGGDDVSGDVRISSDQVNAITHLECKWYDSVAAKKDIISRVVVDDSANRGLLRFDSWFEDGLQIDPIMQDVKRKCLAEGARAFHPTIVYDTRRAGDIPDWNTLETLACPAQTVRMVVVAGSPFAALMDVPPVWYPAGGVIAYGGGHWTFTTHLAPAPITLAGSPVTFANLASSSTGSTLTLGQLDKSISSYDLRFCSDPALYIWS</sequence>
<dbReference type="Proteomes" id="UP000202089">
    <property type="component" value="Segment"/>
</dbReference>
<dbReference type="GeneID" id="28801466"/>
<dbReference type="RefSeq" id="YP_009274027.1">
    <property type="nucleotide sequence ID" value="NC_030912.1"/>
</dbReference>
<gene>
    <name evidence="1" type="primary">15</name>
    <name evidence="1" type="ORF">MCGONAGALL_15</name>
</gene>